<evidence type="ECO:0000256" key="3">
    <source>
        <dbReference type="ARBA" id="ARBA00022475"/>
    </source>
</evidence>
<proteinExistence type="predicted"/>
<keyword evidence="2" id="KW-0813">Transport</keyword>
<organism evidence="9 10">
    <name type="scientific">Candidatus Limenecus avicola</name>
    <dbReference type="NCBI Taxonomy" id="2840847"/>
    <lineage>
        <taxon>Bacteria</taxon>
        <taxon>Bacillati</taxon>
        <taxon>Bacillota</taxon>
        <taxon>Clostridia</taxon>
        <taxon>Eubacteriales</taxon>
        <taxon>Clostridiaceae</taxon>
        <taxon>Clostridiaceae incertae sedis</taxon>
        <taxon>Candidatus Limenecus</taxon>
    </lineage>
</organism>
<dbReference type="AlphaFoldDB" id="A0A9D1SRG5"/>
<dbReference type="Gene3D" id="1.10.3860.10">
    <property type="entry name" value="Sodium:dicarboxylate symporter"/>
    <property type="match status" value="1"/>
</dbReference>
<feature type="transmembrane region" description="Helical" evidence="8">
    <location>
        <begin position="306"/>
        <end position="336"/>
    </location>
</feature>
<accession>A0A9D1SRG5</accession>
<feature type="transmembrane region" description="Helical" evidence="8">
    <location>
        <begin position="221"/>
        <end position="244"/>
    </location>
</feature>
<sequence>MQNIKLTRYILISLVLGIIVGVAFPAFAVKLSPLAMMFLNMVKMIIAPLLFATLVIGIAGHGDIKSLGKIGFKTIIYFEIVTIAALLIGLGIGHFTQPGAGLSQPANISSAYMDAVTAMGHSSHHASLTQLVIDIFPSSVVKSMAEGNLLQIVVFSLFFALAICAVGQKAKPVLDVLNSLSEIMFKFTEYVMYFAPIGVFAAIASTIGNSGIGILRNYVKIVFSLYFALAVFILFIILLVCKVVKIPVSGLIRTLKDPALLAFSTASSEAALPKAMEQMEKFGVPKNIVGFVMPTGYTFNLDGSTLYLSMAVLFATQLVGIELAFQQQLIIMFALMFTSKGVAGVPRAALVVLAGTLSSLNYPLIGVAILLGIDQILDMGRTTVNLIGNCIATIFIARWENEFDYDKMHEYLASKEV</sequence>
<evidence type="ECO:0000313" key="9">
    <source>
        <dbReference type="EMBL" id="HIU93023.1"/>
    </source>
</evidence>
<gene>
    <name evidence="9" type="ORF">IAD26_07815</name>
</gene>
<keyword evidence="6 8" id="KW-1133">Transmembrane helix</keyword>
<evidence type="ECO:0000256" key="2">
    <source>
        <dbReference type="ARBA" id="ARBA00022448"/>
    </source>
</evidence>
<feature type="transmembrane region" description="Helical" evidence="8">
    <location>
        <begin position="74"/>
        <end position="95"/>
    </location>
</feature>
<dbReference type="GO" id="GO:0015293">
    <property type="term" value="F:symporter activity"/>
    <property type="evidence" value="ECO:0007669"/>
    <property type="project" value="UniProtKB-KW"/>
</dbReference>
<name>A0A9D1SRG5_9CLOT</name>
<evidence type="ECO:0000256" key="4">
    <source>
        <dbReference type="ARBA" id="ARBA00022692"/>
    </source>
</evidence>
<evidence type="ECO:0000256" key="6">
    <source>
        <dbReference type="ARBA" id="ARBA00022989"/>
    </source>
</evidence>
<feature type="transmembrane region" description="Helical" evidence="8">
    <location>
        <begin position="41"/>
        <end position="62"/>
    </location>
</feature>
<evidence type="ECO:0000256" key="5">
    <source>
        <dbReference type="ARBA" id="ARBA00022847"/>
    </source>
</evidence>
<dbReference type="EMBL" id="DVOD01000057">
    <property type="protein sequence ID" value="HIU93023.1"/>
    <property type="molecule type" value="Genomic_DNA"/>
</dbReference>
<keyword evidence="3" id="KW-1003">Cell membrane</keyword>
<dbReference type="InterPro" id="IPR001991">
    <property type="entry name" value="Na-dicarboxylate_symporter"/>
</dbReference>
<evidence type="ECO:0000256" key="8">
    <source>
        <dbReference type="SAM" id="Phobius"/>
    </source>
</evidence>
<dbReference type="GO" id="GO:0005886">
    <property type="term" value="C:plasma membrane"/>
    <property type="evidence" value="ECO:0007669"/>
    <property type="project" value="UniProtKB-SubCell"/>
</dbReference>
<keyword evidence="5" id="KW-0769">Symport</keyword>
<keyword evidence="4 8" id="KW-0812">Transmembrane</keyword>
<feature type="transmembrane region" description="Helical" evidence="8">
    <location>
        <begin position="348"/>
        <end position="373"/>
    </location>
</feature>
<feature type="transmembrane region" description="Helical" evidence="8">
    <location>
        <begin position="190"/>
        <end position="215"/>
    </location>
</feature>
<dbReference type="Pfam" id="PF00375">
    <property type="entry name" value="SDF"/>
    <property type="match status" value="1"/>
</dbReference>
<reference evidence="9" key="2">
    <citation type="journal article" date="2021" name="PeerJ">
        <title>Extensive microbial diversity within the chicken gut microbiome revealed by metagenomics and culture.</title>
        <authorList>
            <person name="Gilroy R."/>
            <person name="Ravi A."/>
            <person name="Getino M."/>
            <person name="Pursley I."/>
            <person name="Horton D.L."/>
            <person name="Alikhan N.F."/>
            <person name="Baker D."/>
            <person name="Gharbi K."/>
            <person name="Hall N."/>
            <person name="Watson M."/>
            <person name="Adriaenssens E.M."/>
            <person name="Foster-Nyarko E."/>
            <person name="Jarju S."/>
            <person name="Secka A."/>
            <person name="Antonio M."/>
            <person name="Oren A."/>
            <person name="Chaudhuri R.R."/>
            <person name="La Ragione R."/>
            <person name="Hildebrand F."/>
            <person name="Pallen M.J."/>
        </authorList>
    </citation>
    <scope>NUCLEOTIDE SEQUENCE</scope>
    <source>
        <strain evidence="9">CHK154-7741</strain>
    </source>
</reference>
<dbReference type="InterPro" id="IPR036458">
    <property type="entry name" value="Na:dicarbo_symporter_sf"/>
</dbReference>
<dbReference type="SUPFAM" id="SSF118215">
    <property type="entry name" value="Proton glutamate symport protein"/>
    <property type="match status" value="1"/>
</dbReference>
<evidence type="ECO:0000256" key="7">
    <source>
        <dbReference type="ARBA" id="ARBA00023136"/>
    </source>
</evidence>
<dbReference type="PANTHER" id="PTHR42865">
    <property type="entry name" value="PROTON/GLUTAMATE-ASPARTATE SYMPORTER"/>
    <property type="match status" value="1"/>
</dbReference>
<protein>
    <submittedName>
        <fullName evidence="9">Cation:dicarboxylase symporter family transporter</fullName>
    </submittedName>
</protein>
<feature type="transmembrane region" description="Helical" evidence="8">
    <location>
        <begin position="9"/>
        <end position="29"/>
    </location>
</feature>
<feature type="transmembrane region" description="Helical" evidence="8">
    <location>
        <begin position="149"/>
        <end position="170"/>
    </location>
</feature>
<dbReference type="GO" id="GO:0006835">
    <property type="term" value="P:dicarboxylic acid transport"/>
    <property type="evidence" value="ECO:0007669"/>
    <property type="project" value="TreeGrafter"/>
</dbReference>
<dbReference type="PRINTS" id="PR00173">
    <property type="entry name" value="EDTRNSPORT"/>
</dbReference>
<evidence type="ECO:0000313" key="10">
    <source>
        <dbReference type="Proteomes" id="UP000886748"/>
    </source>
</evidence>
<dbReference type="Proteomes" id="UP000886748">
    <property type="component" value="Unassembled WGS sequence"/>
</dbReference>
<comment type="subcellular location">
    <subcellularLocation>
        <location evidence="1">Cell membrane</location>
        <topology evidence="1">Multi-pass membrane protein</topology>
    </subcellularLocation>
</comment>
<keyword evidence="7 8" id="KW-0472">Membrane</keyword>
<evidence type="ECO:0000256" key="1">
    <source>
        <dbReference type="ARBA" id="ARBA00004651"/>
    </source>
</evidence>
<comment type="caution">
    <text evidence="9">The sequence shown here is derived from an EMBL/GenBank/DDBJ whole genome shotgun (WGS) entry which is preliminary data.</text>
</comment>
<dbReference type="PANTHER" id="PTHR42865:SF7">
    <property type="entry name" value="PROTON_GLUTAMATE-ASPARTATE SYMPORTER"/>
    <property type="match status" value="1"/>
</dbReference>
<reference evidence="9" key="1">
    <citation type="submission" date="2020-10" db="EMBL/GenBank/DDBJ databases">
        <authorList>
            <person name="Gilroy R."/>
        </authorList>
    </citation>
    <scope>NUCLEOTIDE SEQUENCE</scope>
    <source>
        <strain evidence="9">CHK154-7741</strain>
    </source>
</reference>
<dbReference type="FunFam" id="1.10.3860.10:FF:000001">
    <property type="entry name" value="C4-dicarboxylate transport protein"/>
    <property type="match status" value="1"/>
</dbReference>